<accession>A0A3G9GTV0</accession>
<dbReference type="SUPFAM" id="SSF53474">
    <property type="entry name" value="alpha/beta-Hydrolases"/>
    <property type="match status" value="1"/>
</dbReference>
<evidence type="ECO:0000256" key="1">
    <source>
        <dbReference type="ARBA" id="ARBA00022801"/>
    </source>
</evidence>
<dbReference type="Pfam" id="PF00561">
    <property type="entry name" value="Abhydrolase_1"/>
    <property type="match status" value="1"/>
</dbReference>
<dbReference type="AlphaFoldDB" id="A0A3G9GTV0"/>
<dbReference type="PANTHER" id="PTHR43798:SF31">
    <property type="entry name" value="AB HYDROLASE SUPERFAMILY PROTEIN YCLE"/>
    <property type="match status" value="1"/>
</dbReference>
<evidence type="ECO:0000313" key="6">
    <source>
        <dbReference type="Proteomes" id="UP000484547"/>
    </source>
</evidence>
<evidence type="ECO:0000313" key="4">
    <source>
        <dbReference type="EMBL" id="MTU03049.1"/>
    </source>
</evidence>
<evidence type="ECO:0000259" key="2">
    <source>
        <dbReference type="Pfam" id="PF00561"/>
    </source>
</evidence>
<gene>
    <name evidence="3" type="ORF">GMD11_01370</name>
    <name evidence="4" type="ORF">GMD18_01365</name>
</gene>
<dbReference type="GO" id="GO:0016020">
    <property type="term" value="C:membrane"/>
    <property type="evidence" value="ECO:0007669"/>
    <property type="project" value="TreeGrafter"/>
</dbReference>
<dbReference type="GO" id="GO:0016787">
    <property type="term" value="F:hydrolase activity"/>
    <property type="evidence" value="ECO:0007669"/>
    <property type="project" value="UniProtKB-KW"/>
</dbReference>
<dbReference type="EMBL" id="WNBW01000001">
    <property type="protein sequence ID" value="MTU03049.1"/>
    <property type="molecule type" value="Genomic_DNA"/>
</dbReference>
<evidence type="ECO:0000313" key="3">
    <source>
        <dbReference type="EMBL" id="MTT74918.1"/>
    </source>
</evidence>
<dbReference type="GeneID" id="49406852"/>
<dbReference type="InterPro" id="IPR029058">
    <property type="entry name" value="AB_hydrolase_fold"/>
</dbReference>
<dbReference type="InterPro" id="IPR000073">
    <property type="entry name" value="AB_hydrolase_1"/>
</dbReference>
<name>A0A3G9GTV0_9FIRM</name>
<sequence length="281" mass="32096">MTQTNGFFTTSDQAHLYYEVHGKGQPLFLVHGWQCSSRFWQHNIPELSKHFQVIVMDNRGHGKSSKGLQGQIVARYAQDIRELSEFLGLKNFILMGWSLGGPTVLSYWQQYKTDSNLIGLGLIDMTPFPFSPEEWNSQGLRNYNMEGFNAQVNRLVNEREEYFEFFANAIFKDGKRPAGTDWVIEEFRKLPPWLSAAIYSDYIATDFTNVLPTITVPTLVVNADGPVFAWGIKQGTYLTSLIPNGKFVAFTESGHMLFYEEAEKFNQTVSDFIKDCLPQNV</sequence>
<dbReference type="RefSeq" id="WP_046430141.1">
    <property type="nucleotide sequence ID" value="NZ_AP019004.1"/>
</dbReference>
<dbReference type="EMBL" id="WNBM01000001">
    <property type="protein sequence ID" value="MTT74918.1"/>
    <property type="molecule type" value="Genomic_DNA"/>
</dbReference>
<dbReference type="PANTHER" id="PTHR43798">
    <property type="entry name" value="MONOACYLGLYCEROL LIPASE"/>
    <property type="match status" value="1"/>
</dbReference>
<evidence type="ECO:0000313" key="5">
    <source>
        <dbReference type="Proteomes" id="UP000443070"/>
    </source>
</evidence>
<dbReference type="OrthoDB" id="9773293at2"/>
<feature type="domain" description="AB hydrolase-1" evidence="2">
    <location>
        <begin position="26"/>
        <end position="261"/>
    </location>
</feature>
<keyword evidence="5" id="KW-1185">Reference proteome</keyword>
<dbReference type="Gene3D" id="3.40.50.1820">
    <property type="entry name" value="alpha/beta hydrolase"/>
    <property type="match status" value="1"/>
</dbReference>
<comment type="caution">
    <text evidence="3">The sequence shown here is derived from an EMBL/GenBank/DDBJ whole genome shotgun (WGS) entry which is preliminary data.</text>
</comment>
<keyword evidence="1 3" id="KW-0378">Hydrolase</keyword>
<reference evidence="5 6" key="1">
    <citation type="journal article" date="2019" name="Nat. Med.">
        <title>A library of human gut bacterial isolates paired with longitudinal multiomics data enables mechanistic microbiome research.</title>
        <authorList>
            <person name="Poyet M."/>
            <person name="Groussin M."/>
            <person name="Gibbons S.M."/>
            <person name="Avila-Pacheco J."/>
            <person name="Jiang X."/>
            <person name="Kearney S.M."/>
            <person name="Perrotta A.R."/>
            <person name="Berdy B."/>
            <person name="Zhao S."/>
            <person name="Lieberman T.D."/>
            <person name="Swanson P.K."/>
            <person name="Smith M."/>
            <person name="Roesemann S."/>
            <person name="Alexander J.E."/>
            <person name="Rich S.A."/>
            <person name="Livny J."/>
            <person name="Vlamakis H."/>
            <person name="Clish C."/>
            <person name="Bullock K."/>
            <person name="Deik A."/>
            <person name="Scott J."/>
            <person name="Pierce K.A."/>
            <person name="Xavier R.J."/>
            <person name="Alm E.J."/>
        </authorList>
    </citation>
    <scope>NUCLEOTIDE SEQUENCE [LARGE SCALE GENOMIC DNA]</scope>
    <source>
        <strain evidence="3 6">BIOML-A13</strain>
        <strain evidence="4 5">BIOML-A3</strain>
    </source>
</reference>
<protein>
    <submittedName>
        <fullName evidence="3">Alpha/beta fold hydrolase</fullName>
    </submittedName>
</protein>
<dbReference type="InterPro" id="IPR050266">
    <property type="entry name" value="AB_hydrolase_sf"/>
</dbReference>
<organism evidence="3 6">
    <name type="scientific">Phascolarctobacterium faecium</name>
    <dbReference type="NCBI Taxonomy" id="33025"/>
    <lineage>
        <taxon>Bacteria</taxon>
        <taxon>Bacillati</taxon>
        <taxon>Bacillota</taxon>
        <taxon>Negativicutes</taxon>
        <taxon>Acidaminococcales</taxon>
        <taxon>Acidaminococcaceae</taxon>
        <taxon>Phascolarctobacterium</taxon>
    </lineage>
</organism>
<dbReference type="Proteomes" id="UP000484547">
    <property type="component" value="Unassembled WGS sequence"/>
</dbReference>
<dbReference type="Proteomes" id="UP000443070">
    <property type="component" value="Unassembled WGS sequence"/>
</dbReference>
<proteinExistence type="predicted"/>